<feature type="region of interest" description="Disordered" evidence="1">
    <location>
        <begin position="120"/>
        <end position="156"/>
    </location>
</feature>
<gene>
    <name evidence="3" type="ORF">CA13_25130</name>
</gene>
<evidence type="ECO:0000313" key="3">
    <source>
        <dbReference type="EMBL" id="TWT81066.1"/>
    </source>
</evidence>
<comment type="caution">
    <text evidence="3">The sequence shown here is derived from an EMBL/GenBank/DDBJ whole genome shotgun (WGS) entry which is preliminary data.</text>
</comment>
<organism evidence="3 4">
    <name type="scientific">Novipirellula herctigrandis</name>
    <dbReference type="NCBI Taxonomy" id="2527986"/>
    <lineage>
        <taxon>Bacteria</taxon>
        <taxon>Pseudomonadati</taxon>
        <taxon>Planctomycetota</taxon>
        <taxon>Planctomycetia</taxon>
        <taxon>Pirellulales</taxon>
        <taxon>Pirellulaceae</taxon>
        <taxon>Novipirellula</taxon>
    </lineage>
</organism>
<sequence length="156" mass="17451">MLRIVRVLPIRRSAGRIFCPSLLGAFRAFCLTLCGYRSDRMKPKIGTRTYFPHVSKDDYRNPPLCGYPRGMIAQTSQLIFSPTSLLWLVFSAFAAILLFSALNRRRSALTDALKGFVSRHDEAERSKMKTGPTLAEETASIQSDSETESSHENSSS</sequence>
<keyword evidence="2" id="KW-0472">Membrane</keyword>
<reference evidence="3 4" key="1">
    <citation type="submission" date="2019-02" db="EMBL/GenBank/DDBJ databases">
        <title>Deep-cultivation of Planctomycetes and their phenomic and genomic characterization uncovers novel biology.</title>
        <authorList>
            <person name="Wiegand S."/>
            <person name="Jogler M."/>
            <person name="Boedeker C."/>
            <person name="Pinto D."/>
            <person name="Vollmers J."/>
            <person name="Rivas-Marin E."/>
            <person name="Kohn T."/>
            <person name="Peeters S.H."/>
            <person name="Heuer A."/>
            <person name="Rast P."/>
            <person name="Oberbeckmann S."/>
            <person name="Bunk B."/>
            <person name="Jeske O."/>
            <person name="Meyerdierks A."/>
            <person name="Storesund J.E."/>
            <person name="Kallscheuer N."/>
            <person name="Luecker S."/>
            <person name="Lage O.M."/>
            <person name="Pohl T."/>
            <person name="Merkel B.J."/>
            <person name="Hornburger P."/>
            <person name="Mueller R.-W."/>
            <person name="Bruemmer F."/>
            <person name="Labrenz M."/>
            <person name="Spormann A.M."/>
            <person name="Op Den Camp H."/>
            <person name="Overmann J."/>
            <person name="Amann R."/>
            <person name="Jetten M.S.M."/>
            <person name="Mascher T."/>
            <person name="Medema M.H."/>
            <person name="Devos D.P."/>
            <person name="Kaster A.-K."/>
            <person name="Ovreas L."/>
            <person name="Rohde M."/>
            <person name="Galperin M.Y."/>
            <person name="Jogler C."/>
        </authorList>
    </citation>
    <scope>NUCLEOTIDE SEQUENCE [LARGE SCALE GENOMIC DNA]</scope>
    <source>
        <strain evidence="3 4">CA13</strain>
    </source>
</reference>
<keyword evidence="2" id="KW-1133">Transmembrane helix</keyword>
<evidence type="ECO:0000256" key="2">
    <source>
        <dbReference type="SAM" id="Phobius"/>
    </source>
</evidence>
<proteinExistence type="predicted"/>
<dbReference type="EMBL" id="SJPJ01000001">
    <property type="protein sequence ID" value="TWT81066.1"/>
    <property type="molecule type" value="Genomic_DNA"/>
</dbReference>
<dbReference type="Proteomes" id="UP000315010">
    <property type="component" value="Unassembled WGS sequence"/>
</dbReference>
<accession>A0A5C5Z221</accession>
<protein>
    <submittedName>
        <fullName evidence="3">Uncharacterized protein</fullName>
    </submittedName>
</protein>
<keyword evidence="4" id="KW-1185">Reference proteome</keyword>
<evidence type="ECO:0000313" key="4">
    <source>
        <dbReference type="Proteomes" id="UP000315010"/>
    </source>
</evidence>
<name>A0A5C5Z221_9BACT</name>
<feature type="transmembrane region" description="Helical" evidence="2">
    <location>
        <begin position="85"/>
        <end position="102"/>
    </location>
</feature>
<dbReference type="AlphaFoldDB" id="A0A5C5Z221"/>
<keyword evidence="2" id="KW-0812">Transmembrane</keyword>
<evidence type="ECO:0000256" key="1">
    <source>
        <dbReference type="SAM" id="MobiDB-lite"/>
    </source>
</evidence>